<accession>A0ABN9PC90</accession>
<keyword evidence="2" id="KW-1185">Reference proteome</keyword>
<dbReference type="Proteomes" id="UP001189429">
    <property type="component" value="Unassembled WGS sequence"/>
</dbReference>
<gene>
    <name evidence="1" type="ORF">PCOR1329_LOCUS1736</name>
</gene>
<reference evidence="1" key="1">
    <citation type="submission" date="2023-10" db="EMBL/GenBank/DDBJ databases">
        <authorList>
            <person name="Chen Y."/>
            <person name="Shah S."/>
            <person name="Dougan E. K."/>
            <person name="Thang M."/>
            <person name="Chan C."/>
        </authorList>
    </citation>
    <scope>NUCLEOTIDE SEQUENCE [LARGE SCALE GENOMIC DNA]</scope>
</reference>
<dbReference type="EMBL" id="CAUYUJ010000426">
    <property type="protein sequence ID" value="CAK0790472.1"/>
    <property type="molecule type" value="Genomic_DNA"/>
</dbReference>
<sequence length="136" mass="14553">MLYIDGLRLASDAWYGLCYSTAFSRANAEAACSADPDCYALHDTDCAKICVRYCYSVIGGTVAKQNGTNRRSCTYVKNQLTTASCANTSHNASGLFVGPAGSNASCIMWTEALIVCASYSAFYDDSDFTAMDMCCA</sequence>
<evidence type="ECO:0000313" key="2">
    <source>
        <dbReference type="Proteomes" id="UP001189429"/>
    </source>
</evidence>
<evidence type="ECO:0008006" key="3">
    <source>
        <dbReference type="Google" id="ProtNLM"/>
    </source>
</evidence>
<proteinExistence type="predicted"/>
<name>A0ABN9PC90_9DINO</name>
<comment type="caution">
    <text evidence="1">The sequence shown here is derived from an EMBL/GenBank/DDBJ whole genome shotgun (WGS) entry which is preliminary data.</text>
</comment>
<organism evidence="1 2">
    <name type="scientific">Prorocentrum cordatum</name>
    <dbReference type="NCBI Taxonomy" id="2364126"/>
    <lineage>
        <taxon>Eukaryota</taxon>
        <taxon>Sar</taxon>
        <taxon>Alveolata</taxon>
        <taxon>Dinophyceae</taxon>
        <taxon>Prorocentrales</taxon>
        <taxon>Prorocentraceae</taxon>
        <taxon>Prorocentrum</taxon>
    </lineage>
</organism>
<evidence type="ECO:0000313" key="1">
    <source>
        <dbReference type="EMBL" id="CAK0790472.1"/>
    </source>
</evidence>
<protein>
    <recommendedName>
        <fullName evidence="3">Subtilisin</fullName>
    </recommendedName>
</protein>